<dbReference type="SUPFAM" id="SSF56281">
    <property type="entry name" value="Metallo-hydrolase/oxidoreductase"/>
    <property type="match status" value="1"/>
</dbReference>
<keyword evidence="3" id="KW-1185">Reference proteome</keyword>
<accession>A0A4R1R595</accession>
<proteinExistence type="predicted"/>
<gene>
    <name evidence="2" type="ORF">EDD76_102317</name>
</gene>
<organism evidence="2 3">
    <name type="scientific">Kineothrix alysoides</name>
    <dbReference type="NCBI Taxonomy" id="1469948"/>
    <lineage>
        <taxon>Bacteria</taxon>
        <taxon>Bacillati</taxon>
        <taxon>Bacillota</taxon>
        <taxon>Clostridia</taxon>
        <taxon>Lachnospirales</taxon>
        <taxon>Lachnospiraceae</taxon>
        <taxon>Kineothrix</taxon>
    </lineage>
</organism>
<dbReference type="InterPro" id="IPR036866">
    <property type="entry name" value="RibonucZ/Hydroxyglut_hydro"/>
</dbReference>
<dbReference type="GO" id="GO:0016787">
    <property type="term" value="F:hydrolase activity"/>
    <property type="evidence" value="ECO:0007669"/>
    <property type="project" value="UniProtKB-KW"/>
</dbReference>
<evidence type="ECO:0000259" key="1">
    <source>
        <dbReference type="SMART" id="SM00849"/>
    </source>
</evidence>
<dbReference type="PANTHER" id="PTHR42951:SF4">
    <property type="entry name" value="ACYL-COENZYME A THIOESTERASE MBLAC2"/>
    <property type="match status" value="1"/>
</dbReference>
<sequence>MMKLIYFFDHYIKPFSMKGKKYANPANTGIIGNGISCIREYDVNFWFYTKGNKSIVFDSGHLNFKHIDKELEKIGINGKDIKNVFLTHADVDHAGGVDINGVNIFPDAMVYLGRKEESYLNNTTYRFQRLHIKINNCVKIKNGYTLLDDMQTVMAGDIKVQAIHIPGHTLGHLCYIVDDKILISGDCLAINQNGGYSFFEFFTQYPEMNKKSLRRLKELISQKKIEMVCTGHSGYYTDLTSLFSHIDESAKFSKRCPFDKDAPYNLFQ</sequence>
<reference evidence="2 3" key="1">
    <citation type="submission" date="2019-03" db="EMBL/GenBank/DDBJ databases">
        <title>Genomic Encyclopedia of Type Strains, Phase IV (KMG-IV): sequencing the most valuable type-strain genomes for metagenomic binning, comparative biology and taxonomic classification.</title>
        <authorList>
            <person name="Goeker M."/>
        </authorList>
    </citation>
    <scope>NUCLEOTIDE SEQUENCE [LARGE SCALE GENOMIC DNA]</scope>
    <source>
        <strain evidence="2 3">DSM 100556</strain>
    </source>
</reference>
<dbReference type="Pfam" id="PF00753">
    <property type="entry name" value="Lactamase_B"/>
    <property type="match status" value="1"/>
</dbReference>
<feature type="domain" description="Metallo-beta-lactamase" evidence="1">
    <location>
        <begin position="42"/>
        <end position="232"/>
    </location>
</feature>
<keyword evidence="2" id="KW-0378">Hydrolase</keyword>
<evidence type="ECO:0000313" key="2">
    <source>
        <dbReference type="EMBL" id="TCL60618.1"/>
    </source>
</evidence>
<dbReference type="InterPro" id="IPR001279">
    <property type="entry name" value="Metallo-B-lactamas"/>
</dbReference>
<name>A0A4R1R595_9FIRM</name>
<dbReference type="AlphaFoldDB" id="A0A4R1R595"/>
<dbReference type="PANTHER" id="PTHR42951">
    <property type="entry name" value="METALLO-BETA-LACTAMASE DOMAIN-CONTAINING"/>
    <property type="match status" value="1"/>
</dbReference>
<evidence type="ECO:0000313" key="3">
    <source>
        <dbReference type="Proteomes" id="UP000295718"/>
    </source>
</evidence>
<dbReference type="SMART" id="SM00849">
    <property type="entry name" value="Lactamase_B"/>
    <property type="match status" value="1"/>
</dbReference>
<dbReference type="Gene3D" id="3.60.15.10">
    <property type="entry name" value="Ribonuclease Z/Hydroxyacylglutathione hydrolase-like"/>
    <property type="match status" value="1"/>
</dbReference>
<protein>
    <submittedName>
        <fullName evidence="2">Glyoxylase-like metal-dependent hydrolase (Beta-lactamase superfamily II)</fullName>
    </submittedName>
</protein>
<dbReference type="EMBL" id="SLUO01000002">
    <property type="protein sequence ID" value="TCL60618.1"/>
    <property type="molecule type" value="Genomic_DNA"/>
</dbReference>
<dbReference type="Proteomes" id="UP000295718">
    <property type="component" value="Unassembled WGS sequence"/>
</dbReference>
<dbReference type="InterPro" id="IPR050855">
    <property type="entry name" value="NDM-1-like"/>
</dbReference>
<comment type="caution">
    <text evidence="2">The sequence shown here is derived from an EMBL/GenBank/DDBJ whole genome shotgun (WGS) entry which is preliminary data.</text>
</comment>
<dbReference type="STRING" id="1469948.GCA_000732725_00353"/>